<dbReference type="PANTHER" id="PTHR43581:SF2">
    <property type="entry name" value="EXCINUCLEASE ATPASE SUBUNIT"/>
    <property type="match status" value="1"/>
</dbReference>
<dbReference type="CDD" id="cd01026">
    <property type="entry name" value="TOPRIM_OLD"/>
    <property type="match status" value="1"/>
</dbReference>
<dbReference type="InterPro" id="IPR034139">
    <property type="entry name" value="TOPRIM_OLD"/>
</dbReference>
<proteinExistence type="predicted"/>
<dbReference type="RefSeq" id="WP_133536317.1">
    <property type="nucleotide sequence ID" value="NZ_SNYH01000004.1"/>
</dbReference>
<name>A0A4R6TF16_9FLAO</name>
<evidence type="ECO:0000259" key="1">
    <source>
        <dbReference type="Pfam" id="PF13175"/>
    </source>
</evidence>
<keyword evidence="3" id="KW-0378">Hydrolase</keyword>
<dbReference type="InterPro" id="IPR027417">
    <property type="entry name" value="P-loop_NTPase"/>
</dbReference>
<sequence length="549" mass="63483">MKLKKIKLKNFKMHESKEFEFNDDVNIIVGDNECGKSSLLEAIEICLNFTYRGKPLNSELTTDLFNEKCIKKYLDGDKSQNSLPEIKIEAYLEGDANLKGTNNDDKDDTEGIFIRIFFDDDLTDSYSSFIKKPDDVKTLPIEFYKTEWYSFAWNRLTFHNKKVNCLFVDPSRLHPTYGRSKYINSIINATLEKPERSILNLNFRQLKSRFDNEEKVIEINKGLDVENDITSKNLKITTDIGGKSSWESNLELTVDDVSFNQIGKGEQNQIQIKLALQNKADDVDIIMLEEPENHLSHINLVKLISYIEKKNNDKQLFLTTHSSYVLNKLSINKLCLLSSEYSRLGNIDKETIKTLKRFPGYDTLRVILAEHPILVEGPSDELILKKIYLKKHGCLPEENGIDIIVVRGIGFKSYLNVVKPLKHKIRVVKDNDGNYKKNIHDWSLNYKDCDFITYYSDKSNDSNSLEPAIINSNSDSETNLDKLAKVMLSTQTYNKYNKINGLDKKKEFFTQWYDGEDSGKKKVDSAIRIFDNNEEIKFPDYLTKAVQYE</sequence>
<feature type="domain" description="Endonuclease GajA/Old nuclease/RecF-like AAA" evidence="1">
    <location>
        <begin position="1"/>
        <end position="325"/>
    </location>
</feature>
<reference evidence="3 4" key="1">
    <citation type="submission" date="2019-03" db="EMBL/GenBank/DDBJ databases">
        <title>Genomic Encyclopedia of Type Strains, Phase III (KMG-III): the genomes of soil and plant-associated and newly described type strains.</title>
        <authorList>
            <person name="Whitman W."/>
        </authorList>
    </citation>
    <scope>NUCLEOTIDE SEQUENCE [LARGE SCALE GENOMIC DNA]</scope>
    <source>
        <strain evidence="3 4">CECT 8283</strain>
    </source>
</reference>
<evidence type="ECO:0000259" key="2">
    <source>
        <dbReference type="Pfam" id="PF20469"/>
    </source>
</evidence>
<accession>A0A4R6TF16</accession>
<organism evidence="3 4">
    <name type="scientific">Tenacibaculum caenipelagi</name>
    <dbReference type="NCBI Taxonomy" id="1325435"/>
    <lineage>
        <taxon>Bacteria</taxon>
        <taxon>Pseudomonadati</taxon>
        <taxon>Bacteroidota</taxon>
        <taxon>Flavobacteriia</taxon>
        <taxon>Flavobacteriales</taxon>
        <taxon>Flavobacteriaceae</taxon>
        <taxon>Tenacibaculum</taxon>
    </lineage>
</organism>
<dbReference type="Pfam" id="PF13175">
    <property type="entry name" value="AAA_15"/>
    <property type="match status" value="1"/>
</dbReference>
<dbReference type="AlphaFoldDB" id="A0A4R6TF16"/>
<dbReference type="Pfam" id="PF20469">
    <property type="entry name" value="OLD-like_TOPRIM"/>
    <property type="match status" value="1"/>
</dbReference>
<keyword evidence="3" id="KW-0540">Nuclease</keyword>
<dbReference type="PANTHER" id="PTHR43581">
    <property type="entry name" value="ATP/GTP PHOSPHATASE"/>
    <property type="match status" value="1"/>
</dbReference>
<evidence type="ECO:0000313" key="4">
    <source>
        <dbReference type="Proteomes" id="UP000295390"/>
    </source>
</evidence>
<dbReference type="InterPro" id="IPR051396">
    <property type="entry name" value="Bact_Antivir_Def_Nuclease"/>
</dbReference>
<comment type="caution">
    <text evidence="3">The sequence shown here is derived from an EMBL/GenBank/DDBJ whole genome shotgun (WGS) entry which is preliminary data.</text>
</comment>
<keyword evidence="4" id="KW-1185">Reference proteome</keyword>
<gene>
    <name evidence="3" type="ORF">DFQ07_2020</name>
</gene>
<evidence type="ECO:0000313" key="3">
    <source>
        <dbReference type="EMBL" id="TDQ25595.1"/>
    </source>
</evidence>
<dbReference type="Proteomes" id="UP000295390">
    <property type="component" value="Unassembled WGS sequence"/>
</dbReference>
<dbReference type="Gene3D" id="3.40.50.300">
    <property type="entry name" value="P-loop containing nucleotide triphosphate hydrolases"/>
    <property type="match status" value="2"/>
</dbReference>
<protein>
    <submittedName>
        <fullName evidence="3">Putative ATP-dependent endonuclease of OLD family</fullName>
    </submittedName>
</protein>
<dbReference type="OrthoDB" id="9792800at2"/>
<dbReference type="SUPFAM" id="SSF52540">
    <property type="entry name" value="P-loop containing nucleoside triphosphate hydrolases"/>
    <property type="match status" value="1"/>
</dbReference>
<dbReference type="EMBL" id="SNYH01000004">
    <property type="protein sequence ID" value="TDQ25595.1"/>
    <property type="molecule type" value="Genomic_DNA"/>
</dbReference>
<dbReference type="InterPro" id="IPR041685">
    <property type="entry name" value="AAA_GajA/Old/RecF-like"/>
</dbReference>
<keyword evidence="3" id="KW-0255">Endonuclease</keyword>
<feature type="domain" description="OLD protein-like TOPRIM" evidence="2">
    <location>
        <begin position="368"/>
        <end position="432"/>
    </location>
</feature>
<dbReference type="GO" id="GO:0004519">
    <property type="term" value="F:endonuclease activity"/>
    <property type="evidence" value="ECO:0007669"/>
    <property type="project" value="UniProtKB-KW"/>
</dbReference>